<dbReference type="AlphaFoldDB" id="A0A0B7F4J6"/>
<gene>
    <name evidence="1" type="ORF">RSOLAG1IB_06064</name>
</gene>
<protein>
    <submittedName>
        <fullName evidence="1">Uncharacterized protein</fullName>
    </submittedName>
</protein>
<organism evidence="1 2">
    <name type="scientific">Thanatephorus cucumeris (strain AG1-IB / isolate 7/3/14)</name>
    <name type="common">Lettuce bottom rot fungus</name>
    <name type="synonym">Rhizoctonia solani</name>
    <dbReference type="NCBI Taxonomy" id="1108050"/>
    <lineage>
        <taxon>Eukaryota</taxon>
        <taxon>Fungi</taxon>
        <taxon>Dikarya</taxon>
        <taxon>Basidiomycota</taxon>
        <taxon>Agaricomycotina</taxon>
        <taxon>Agaricomycetes</taxon>
        <taxon>Cantharellales</taxon>
        <taxon>Ceratobasidiaceae</taxon>
        <taxon>Rhizoctonia</taxon>
        <taxon>Rhizoctonia solani AG-1</taxon>
    </lineage>
</organism>
<evidence type="ECO:0000313" key="1">
    <source>
        <dbReference type="EMBL" id="CEL52996.1"/>
    </source>
</evidence>
<sequence>MPVGRQLYLRNAGLIQSDLPVIMPLSFRPASSRAVSRWFRPWTLTLRHAVFRNSLPLRATVAIMSRDPILIDGSHAGFIRILLNDT</sequence>
<reference evidence="1 2" key="1">
    <citation type="submission" date="2014-11" db="EMBL/GenBank/DDBJ databases">
        <authorList>
            <person name="Wibberg Daniel"/>
        </authorList>
    </citation>
    <scope>NUCLEOTIDE SEQUENCE [LARGE SCALE GENOMIC DNA]</scope>
    <source>
        <strain evidence="1">Rhizoctonia solani AG1-IB 7/3/14</strain>
    </source>
</reference>
<dbReference type="Proteomes" id="UP000059188">
    <property type="component" value="Unassembled WGS sequence"/>
</dbReference>
<evidence type="ECO:0000313" key="2">
    <source>
        <dbReference type="Proteomes" id="UP000059188"/>
    </source>
</evidence>
<proteinExistence type="predicted"/>
<name>A0A0B7F4J6_THACB</name>
<dbReference type="EMBL" id="LN679110">
    <property type="protein sequence ID" value="CEL52996.1"/>
    <property type="molecule type" value="Genomic_DNA"/>
</dbReference>
<accession>A0A0B7F4J6</accession>
<keyword evidence="2" id="KW-1185">Reference proteome</keyword>